<dbReference type="GO" id="GO:0005886">
    <property type="term" value="C:plasma membrane"/>
    <property type="evidence" value="ECO:0007669"/>
    <property type="project" value="InterPro"/>
</dbReference>
<keyword evidence="3 6" id="KW-0812">Transmembrane</keyword>
<organism evidence="8 9">
    <name type="scientific">Rotaria sordida</name>
    <dbReference type="NCBI Taxonomy" id="392033"/>
    <lineage>
        <taxon>Eukaryota</taxon>
        <taxon>Metazoa</taxon>
        <taxon>Spiralia</taxon>
        <taxon>Gnathifera</taxon>
        <taxon>Rotifera</taxon>
        <taxon>Eurotatoria</taxon>
        <taxon>Bdelloidea</taxon>
        <taxon>Philodinida</taxon>
        <taxon>Philodinidae</taxon>
        <taxon>Rotaria</taxon>
    </lineage>
</organism>
<name>A0A815TZU5_9BILA</name>
<proteinExistence type="inferred from homology"/>
<dbReference type="AlphaFoldDB" id="A0A815TZU5"/>
<evidence type="ECO:0000256" key="1">
    <source>
        <dbReference type="ARBA" id="ARBA00004141"/>
    </source>
</evidence>
<feature type="non-terminal residue" evidence="8">
    <location>
        <position position="297"/>
    </location>
</feature>
<evidence type="ECO:0000256" key="5">
    <source>
        <dbReference type="ARBA" id="ARBA00023136"/>
    </source>
</evidence>
<sequence>MVDIDDIKEYAKGALKQYMFPVGLIVFQCIFIILYGVHADYGLRKVEVTNQTEGVSHNTPPPVGDVEFYYSFFQDVHVMMFIGFGFLMTFLRRYSFSSVSFNFLIAAFVVEWAILVHGYIFTWNSITRTFPVNVKTLLQADFVCASVLISFGAVLGKTNPAQLVVLALIEVVIQVWNEYIGIEIFCVYDAGESIYVHVFGAYFGLAASYALQRRQTVESEKESSSYASDIFSMIGTLFLFCFWPSFNAGIAYGDGRLRAIVNTYVSISASVILTFTISALVGRGKKEIIHIQNATLA</sequence>
<comment type="subcellular location">
    <subcellularLocation>
        <location evidence="1">Membrane</location>
        <topology evidence="1">Multi-pass membrane protein</topology>
    </subcellularLocation>
</comment>
<protein>
    <recommendedName>
        <fullName evidence="7">Ammonium transporter AmtB-like domain-containing protein</fullName>
    </recommendedName>
</protein>
<evidence type="ECO:0000256" key="4">
    <source>
        <dbReference type="ARBA" id="ARBA00022989"/>
    </source>
</evidence>
<dbReference type="PRINTS" id="PR00342">
    <property type="entry name" value="RHESUSRHD"/>
</dbReference>
<dbReference type="GO" id="GO:0097272">
    <property type="term" value="P:ammonium homeostasis"/>
    <property type="evidence" value="ECO:0007669"/>
    <property type="project" value="TreeGrafter"/>
</dbReference>
<evidence type="ECO:0000313" key="8">
    <source>
        <dbReference type="EMBL" id="CAF1509828.1"/>
    </source>
</evidence>
<dbReference type="InterPro" id="IPR002229">
    <property type="entry name" value="RhesusRHD"/>
</dbReference>
<feature type="transmembrane region" description="Helical" evidence="6">
    <location>
        <begin position="136"/>
        <end position="156"/>
    </location>
</feature>
<accession>A0A815TZU5</accession>
<dbReference type="EMBL" id="CAJNOU010006673">
    <property type="protein sequence ID" value="CAF1509828.1"/>
    <property type="molecule type" value="Genomic_DNA"/>
</dbReference>
<dbReference type="GO" id="GO:0008519">
    <property type="term" value="F:ammonium channel activity"/>
    <property type="evidence" value="ECO:0007669"/>
    <property type="project" value="InterPro"/>
</dbReference>
<dbReference type="SUPFAM" id="SSF111352">
    <property type="entry name" value="Ammonium transporter"/>
    <property type="match status" value="1"/>
</dbReference>
<evidence type="ECO:0000256" key="6">
    <source>
        <dbReference type="SAM" id="Phobius"/>
    </source>
</evidence>
<gene>
    <name evidence="8" type="ORF">SEV965_LOCUS36500</name>
</gene>
<evidence type="ECO:0000256" key="2">
    <source>
        <dbReference type="ARBA" id="ARBA00011036"/>
    </source>
</evidence>
<feature type="transmembrane region" description="Helical" evidence="6">
    <location>
        <begin position="231"/>
        <end position="253"/>
    </location>
</feature>
<dbReference type="Proteomes" id="UP000663889">
    <property type="component" value="Unassembled WGS sequence"/>
</dbReference>
<evidence type="ECO:0000259" key="7">
    <source>
        <dbReference type="Pfam" id="PF00909"/>
    </source>
</evidence>
<comment type="caution">
    <text evidence="8">The sequence shown here is derived from an EMBL/GenBank/DDBJ whole genome shotgun (WGS) entry which is preliminary data.</text>
</comment>
<keyword evidence="5 6" id="KW-0472">Membrane</keyword>
<feature type="domain" description="Ammonium transporter AmtB-like" evidence="7">
    <location>
        <begin position="68"/>
        <end position="297"/>
    </location>
</feature>
<keyword evidence="4 6" id="KW-1133">Transmembrane helix</keyword>
<dbReference type="PANTHER" id="PTHR11730:SF60">
    <property type="entry name" value="RH50, ISOFORM D"/>
    <property type="match status" value="1"/>
</dbReference>
<comment type="similarity">
    <text evidence="2">Belongs to the ammonium transporter (TC 2.A.49) family. Rh subfamily.</text>
</comment>
<reference evidence="8" key="1">
    <citation type="submission" date="2021-02" db="EMBL/GenBank/DDBJ databases">
        <authorList>
            <person name="Nowell W R."/>
        </authorList>
    </citation>
    <scope>NUCLEOTIDE SEQUENCE</scope>
</reference>
<dbReference type="InterPro" id="IPR024041">
    <property type="entry name" value="NH4_transpt_AmtB-like_dom"/>
</dbReference>
<feature type="transmembrane region" description="Helical" evidence="6">
    <location>
        <begin position="259"/>
        <end position="281"/>
    </location>
</feature>
<feature type="transmembrane region" description="Helical" evidence="6">
    <location>
        <begin position="103"/>
        <end position="124"/>
    </location>
</feature>
<feature type="transmembrane region" description="Helical" evidence="6">
    <location>
        <begin position="163"/>
        <end position="182"/>
    </location>
</feature>
<dbReference type="Gene3D" id="1.10.3430.10">
    <property type="entry name" value="Ammonium transporter AmtB like domains"/>
    <property type="match status" value="1"/>
</dbReference>
<evidence type="ECO:0000313" key="9">
    <source>
        <dbReference type="Proteomes" id="UP000663889"/>
    </source>
</evidence>
<evidence type="ECO:0000256" key="3">
    <source>
        <dbReference type="ARBA" id="ARBA00022692"/>
    </source>
</evidence>
<feature type="transmembrane region" description="Helical" evidence="6">
    <location>
        <begin position="68"/>
        <end position="91"/>
    </location>
</feature>
<dbReference type="InterPro" id="IPR029020">
    <property type="entry name" value="Ammonium/urea_transptr"/>
</dbReference>
<dbReference type="Pfam" id="PF00909">
    <property type="entry name" value="Ammonium_transp"/>
    <property type="match status" value="1"/>
</dbReference>
<feature type="transmembrane region" description="Helical" evidence="6">
    <location>
        <begin position="194"/>
        <end position="211"/>
    </location>
</feature>
<dbReference type="PANTHER" id="PTHR11730">
    <property type="entry name" value="AMMONIUM TRANSPORTER"/>
    <property type="match status" value="1"/>
</dbReference>
<feature type="transmembrane region" description="Helical" evidence="6">
    <location>
        <begin position="18"/>
        <end position="37"/>
    </location>
</feature>